<sequence>MYRGHLEEGNVQGWMFKGIRVDSALATQLHTKEPRRTAKIHKGVEPSQPHRSTIAEP</sequence>
<evidence type="ECO:0000313" key="3">
    <source>
        <dbReference type="Proteomes" id="UP000053732"/>
    </source>
</evidence>
<organism evidence="2 3">
    <name type="scientific">Penicillium camemberti (strain FM 013)</name>
    <dbReference type="NCBI Taxonomy" id="1429867"/>
    <lineage>
        <taxon>Eukaryota</taxon>
        <taxon>Fungi</taxon>
        <taxon>Dikarya</taxon>
        <taxon>Ascomycota</taxon>
        <taxon>Pezizomycotina</taxon>
        <taxon>Eurotiomycetes</taxon>
        <taxon>Eurotiomycetidae</taxon>
        <taxon>Eurotiales</taxon>
        <taxon>Aspergillaceae</taxon>
        <taxon>Penicillium</taxon>
    </lineage>
</organism>
<evidence type="ECO:0000256" key="1">
    <source>
        <dbReference type="SAM" id="MobiDB-lite"/>
    </source>
</evidence>
<protein>
    <submittedName>
        <fullName evidence="2">Str. FM013</fullName>
    </submittedName>
</protein>
<accession>A0A0G4P7M2</accession>
<gene>
    <name evidence="2" type="ORF">PCAMFM013_S007g000255</name>
</gene>
<evidence type="ECO:0000313" key="2">
    <source>
        <dbReference type="EMBL" id="CRL22274.1"/>
    </source>
</evidence>
<dbReference type="Proteomes" id="UP000053732">
    <property type="component" value="Unassembled WGS sequence"/>
</dbReference>
<feature type="region of interest" description="Disordered" evidence="1">
    <location>
        <begin position="30"/>
        <end position="57"/>
    </location>
</feature>
<reference evidence="2 3" key="1">
    <citation type="journal article" date="2014" name="Nat. Commun.">
        <title>Multiple recent horizontal transfers of a large genomic region in cheese making fungi.</title>
        <authorList>
            <person name="Cheeseman K."/>
            <person name="Ropars J."/>
            <person name="Renault P."/>
            <person name="Dupont J."/>
            <person name="Gouzy J."/>
            <person name="Branca A."/>
            <person name="Abraham A.L."/>
            <person name="Ceppi M."/>
            <person name="Conseiller E."/>
            <person name="Debuchy R."/>
            <person name="Malagnac F."/>
            <person name="Goarin A."/>
            <person name="Silar P."/>
            <person name="Lacoste S."/>
            <person name="Sallet E."/>
            <person name="Bensimon A."/>
            <person name="Giraud T."/>
            <person name="Brygoo Y."/>
        </authorList>
    </citation>
    <scope>NUCLEOTIDE SEQUENCE [LARGE SCALE GENOMIC DNA]</scope>
    <source>
        <strain evidence="3">FM 013</strain>
    </source>
</reference>
<dbReference type="EMBL" id="HG793140">
    <property type="protein sequence ID" value="CRL22274.1"/>
    <property type="molecule type" value="Genomic_DNA"/>
</dbReference>
<name>A0A0G4P7M2_PENC3</name>
<proteinExistence type="predicted"/>
<keyword evidence="3" id="KW-1185">Reference proteome</keyword>
<dbReference type="AlphaFoldDB" id="A0A0G4P7M2"/>